<evidence type="ECO:0000256" key="3">
    <source>
        <dbReference type="ARBA" id="ARBA00022741"/>
    </source>
</evidence>
<dbReference type="SMART" id="SM00382">
    <property type="entry name" value="AAA"/>
    <property type="match status" value="2"/>
</dbReference>
<keyword evidence="4" id="KW-0067">ATP-binding</keyword>
<keyword evidence="8" id="KW-1185">Reference proteome</keyword>
<sequence>MNKVMHRWRLTQCNTLRKLSTSSNGKFETVINIRNANVYRFGDGKYAQPLFRDLTWTVEDGESWAVIGSGGGGEKTALLSMLLGRYRIAPYPPPPGGLFPFLSSTGLDPYSSVSIVAFGHRQQAGGAFYDYSARYGAVHEEDRLTLRQNMFPETIPPLRMPYEDPHDTPEPKQAISEEELASFNDLVTQLGLDQFLDLPLIALSNGQTRRARILKAILNRPQLLLLDEPLTGLDVKARPLLSSTLHDLHSKKAPRMILGLRAQDSLPDWIDHVAYVKGSTVIAGERNHVLGSVERGLGGWHGKPKTNGVAEKSRAQIGEVLIDLKSIKVQYGDRKVLDQLSWKIRQGERWHLVGENGSGKTTLLSLITGDHPQSYTQTRYLTSDSVSNTPSENPRETSSHLELFSQPRSRLPTTLLRSAIAIMSPELFDAFPRRSNMTVWDVIGTGFDGDFVPKGKKGVGSGIGMKVASDSHLMRTGRGGHEGAMEGQVEWIEEENWRVGRVWEVLHALGPEAWERANVGDTRTQPDSSSQSYPSDVTRDFAKTSFPSLPLPQQRVVLLMRALVGRAPLILLDEVWSGMDEIMVRVAREYLRGDPSSTSTSPDGGGIGSDQAVVVITHWEEEVPWSLDEDPGVFKRFRLGGGKGLVEE</sequence>
<dbReference type="PANTHER" id="PTHR43117">
    <property type="entry name" value="OSMOPROTECTANT IMPORT ATP-BINDING PROTEIN OSMV"/>
    <property type="match status" value="1"/>
</dbReference>
<dbReference type="Gene3D" id="3.40.50.300">
    <property type="entry name" value="P-loop containing nucleotide triphosphate hydrolases"/>
    <property type="match status" value="2"/>
</dbReference>
<evidence type="ECO:0000313" key="7">
    <source>
        <dbReference type="EMBL" id="KAJ4491031.1"/>
    </source>
</evidence>
<evidence type="ECO:0000256" key="4">
    <source>
        <dbReference type="ARBA" id="ARBA00022840"/>
    </source>
</evidence>
<evidence type="ECO:0000256" key="5">
    <source>
        <dbReference type="SAM" id="MobiDB-lite"/>
    </source>
</evidence>
<feature type="region of interest" description="Disordered" evidence="5">
    <location>
        <begin position="382"/>
        <end position="403"/>
    </location>
</feature>
<reference evidence="7" key="1">
    <citation type="submission" date="2022-08" db="EMBL/GenBank/DDBJ databases">
        <title>A Global Phylogenomic Analysis of the Shiitake Genus Lentinula.</title>
        <authorList>
            <consortium name="DOE Joint Genome Institute"/>
            <person name="Sierra-Patev S."/>
            <person name="Min B."/>
            <person name="Naranjo-Ortiz M."/>
            <person name="Looney B."/>
            <person name="Konkel Z."/>
            <person name="Slot J.C."/>
            <person name="Sakamoto Y."/>
            <person name="Steenwyk J.L."/>
            <person name="Rokas A."/>
            <person name="Carro J."/>
            <person name="Camarero S."/>
            <person name="Ferreira P."/>
            <person name="Molpeceres G."/>
            <person name="Ruiz-Duenas F.J."/>
            <person name="Serrano A."/>
            <person name="Henrissat B."/>
            <person name="Drula E."/>
            <person name="Hughes K.W."/>
            <person name="Mata J.L."/>
            <person name="Ishikawa N.K."/>
            <person name="Vargas-Isla R."/>
            <person name="Ushijima S."/>
            <person name="Smith C.A."/>
            <person name="Ahrendt S."/>
            <person name="Andreopoulos W."/>
            <person name="He G."/>
            <person name="Labutti K."/>
            <person name="Lipzen A."/>
            <person name="Ng V."/>
            <person name="Riley R."/>
            <person name="Sandor L."/>
            <person name="Barry K."/>
            <person name="Martinez A.T."/>
            <person name="Xiao Y."/>
            <person name="Gibbons J.G."/>
            <person name="Terashima K."/>
            <person name="Grigoriev I.V."/>
            <person name="Hibbett D.S."/>
        </authorList>
    </citation>
    <scope>NUCLEOTIDE SEQUENCE</scope>
    <source>
        <strain evidence="7">RHP3577 ss4</strain>
    </source>
</reference>
<keyword evidence="2" id="KW-0813">Transport</keyword>
<dbReference type="InterPro" id="IPR003439">
    <property type="entry name" value="ABC_transporter-like_ATP-bd"/>
</dbReference>
<dbReference type="Proteomes" id="UP001150217">
    <property type="component" value="Unassembled WGS sequence"/>
</dbReference>
<organism evidence="7 8">
    <name type="scientific">Lentinula lateritia</name>
    <dbReference type="NCBI Taxonomy" id="40482"/>
    <lineage>
        <taxon>Eukaryota</taxon>
        <taxon>Fungi</taxon>
        <taxon>Dikarya</taxon>
        <taxon>Basidiomycota</taxon>
        <taxon>Agaricomycotina</taxon>
        <taxon>Agaricomycetes</taxon>
        <taxon>Agaricomycetidae</taxon>
        <taxon>Agaricales</taxon>
        <taxon>Marasmiineae</taxon>
        <taxon>Omphalotaceae</taxon>
        <taxon>Lentinula</taxon>
    </lineage>
</organism>
<evidence type="ECO:0000259" key="6">
    <source>
        <dbReference type="PROSITE" id="PS50893"/>
    </source>
</evidence>
<dbReference type="GO" id="GO:0016787">
    <property type="term" value="F:hydrolase activity"/>
    <property type="evidence" value="ECO:0007669"/>
    <property type="project" value="UniProtKB-KW"/>
</dbReference>
<evidence type="ECO:0000256" key="1">
    <source>
        <dbReference type="ARBA" id="ARBA00005417"/>
    </source>
</evidence>
<evidence type="ECO:0000256" key="2">
    <source>
        <dbReference type="ARBA" id="ARBA00022448"/>
    </source>
</evidence>
<gene>
    <name evidence="7" type="ORF">C8R41DRAFT_920372</name>
</gene>
<dbReference type="PROSITE" id="PS50893">
    <property type="entry name" value="ABC_TRANSPORTER_2"/>
    <property type="match status" value="2"/>
</dbReference>
<dbReference type="Pfam" id="PF00005">
    <property type="entry name" value="ABC_tran"/>
    <property type="match status" value="2"/>
</dbReference>
<protein>
    <submittedName>
        <fullName evidence="7">P-loop containing nucleoside triphosphate hydrolase protein</fullName>
    </submittedName>
</protein>
<dbReference type="InterPro" id="IPR003593">
    <property type="entry name" value="AAA+_ATPase"/>
</dbReference>
<feature type="domain" description="ABC transporter" evidence="6">
    <location>
        <begin position="322"/>
        <end position="643"/>
    </location>
</feature>
<proteinExistence type="inferred from homology"/>
<evidence type="ECO:0000313" key="8">
    <source>
        <dbReference type="Proteomes" id="UP001150217"/>
    </source>
</evidence>
<dbReference type="PANTHER" id="PTHR43117:SF4">
    <property type="entry name" value="OSMOPROTECTANT IMPORT ATP-BINDING PROTEIN OSMV"/>
    <property type="match status" value="1"/>
</dbReference>
<accession>A0ABQ8VH27</accession>
<name>A0ABQ8VH27_9AGAR</name>
<dbReference type="SUPFAM" id="SSF52540">
    <property type="entry name" value="P-loop containing nucleoside triphosphate hydrolases"/>
    <property type="match status" value="2"/>
</dbReference>
<feature type="region of interest" description="Disordered" evidence="5">
    <location>
        <begin position="517"/>
        <end position="536"/>
    </location>
</feature>
<comment type="caution">
    <text evidence="7">The sequence shown here is derived from an EMBL/GenBank/DDBJ whole genome shotgun (WGS) entry which is preliminary data.</text>
</comment>
<dbReference type="EMBL" id="JANVFT010000042">
    <property type="protein sequence ID" value="KAJ4491031.1"/>
    <property type="molecule type" value="Genomic_DNA"/>
</dbReference>
<comment type="similarity">
    <text evidence="1">Belongs to the ABC transporter superfamily.</text>
</comment>
<keyword evidence="7" id="KW-0378">Hydrolase</keyword>
<feature type="compositionally biased region" description="Polar residues" evidence="5">
    <location>
        <begin position="382"/>
        <end position="392"/>
    </location>
</feature>
<dbReference type="InterPro" id="IPR027417">
    <property type="entry name" value="P-loop_NTPase"/>
</dbReference>
<feature type="compositionally biased region" description="Low complexity" evidence="5">
    <location>
        <begin position="525"/>
        <end position="536"/>
    </location>
</feature>
<feature type="domain" description="ABC transporter" evidence="6">
    <location>
        <begin position="33"/>
        <end position="303"/>
    </location>
</feature>
<keyword evidence="3" id="KW-0547">Nucleotide-binding</keyword>